<dbReference type="Proteomes" id="UP000192907">
    <property type="component" value="Unassembled WGS sequence"/>
</dbReference>
<protein>
    <submittedName>
        <fullName evidence="1">Uncharacterized protein</fullName>
    </submittedName>
</protein>
<dbReference type="RefSeq" id="WP_132317545.1">
    <property type="nucleotide sequence ID" value="NZ_FWZT01000005.1"/>
</dbReference>
<keyword evidence="2" id="KW-1185">Reference proteome</keyword>
<name>A0A1Y6BPA1_9BACT</name>
<proteinExistence type="predicted"/>
<dbReference type="EMBL" id="FWZT01000005">
    <property type="protein sequence ID" value="SMF11304.1"/>
    <property type="molecule type" value="Genomic_DNA"/>
</dbReference>
<dbReference type="AlphaFoldDB" id="A0A1Y6BPA1"/>
<accession>A0A1Y6BPA1</accession>
<sequence>MEWFVILIAFSGLVLGAVIAFKKRSTPKSAKTSELDRKIDKFSRLPLDDRQAVFANLLTGEIFIHESFYGQTLQEIEQTCALEKDSQGCWQYRPHSFVFRYGEQVIVPIKDDQINQNLANNDRDFIKEKFDIQSLEELWVWRPLSSSLSQKLNYHYARFEDLKKSQPFGVAEREEQSKGSA</sequence>
<reference evidence="2" key="1">
    <citation type="submission" date="2017-04" db="EMBL/GenBank/DDBJ databases">
        <authorList>
            <person name="Varghese N."/>
            <person name="Submissions S."/>
        </authorList>
    </citation>
    <scope>NUCLEOTIDE SEQUENCE [LARGE SCALE GENOMIC DNA]</scope>
    <source>
        <strain evidence="2">RKEM611</strain>
    </source>
</reference>
<evidence type="ECO:0000313" key="1">
    <source>
        <dbReference type="EMBL" id="SMF11304.1"/>
    </source>
</evidence>
<gene>
    <name evidence="1" type="ORF">SAMN06296036_10572</name>
</gene>
<organism evidence="1 2">
    <name type="scientific">Pseudobacteriovorax antillogorgiicola</name>
    <dbReference type="NCBI Taxonomy" id="1513793"/>
    <lineage>
        <taxon>Bacteria</taxon>
        <taxon>Pseudomonadati</taxon>
        <taxon>Bdellovibrionota</taxon>
        <taxon>Oligoflexia</taxon>
        <taxon>Oligoflexales</taxon>
        <taxon>Pseudobacteriovoracaceae</taxon>
        <taxon>Pseudobacteriovorax</taxon>
    </lineage>
</organism>
<evidence type="ECO:0000313" key="2">
    <source>
        <dbReference type="Proteomes" id="UP000192907"/>
    </source>
</evidence>